<dbReference type="SMART" id="SM00388">
    <property type="entry name" value="HisKA"/>
    <property type="match status" value="1"/>
</dbReference>
<keyword evidence="9" id="KW-0067">ATP-binding</keyword>
<keyword evidence="6" id="KW-0808">Transferase</keyword>
<keyword evidence="7" id="KW-0547">Nucleotide-binding</keyword>
<dbReference type="GO" id="GO:0000155">
    <property type="term" value="F:phosphorelay sensor kinase activity"/>
    <property type="evidence" value="ECO:0007669"/>
    <property type="project" value="InterPro"/>
</dbReference>
<keyword evidence="13" id="KW-0812">Transmembrane</keyword>
<dbReference type="EC" id="2.7.13.3" evidence="3"/>
<dbReference type="OrthoDB" id="9813394at2"/>
<evidence type="ECO:0000256" key="4">
    <source>
        <dbReference type="ARBA" id="ARBA00022475"/>
    </source>
</evidence>
<evidence type="ECO:0000256" key="3">
    <source>
        <dbReference type="ARBA" id="ARBA00012438"/>
    </source>
</evidence>
<keyword evidence="4" id="KW-1003">Cell membrane</keyword>
<keyword evidence="5" id="KW-0597">Phosphoprotein</keyword>
<dbReference type="InterPro" id="IPR011110">
    <property type="entry name" value="Reg_prop"/>
</dbReference>
<gene>
    <name evidence="15" type="ORF">CHF27_007030</name>
</gene>
<dbReference type="GO" id="GO:0005524">
    <property type="term" value="F:ATP binding"/>
    <property type="evidence" value="ECO:0007669"/>
    <property type="project" value="UniProtKB-KW"/>
</dbReference>
<dbReference type="InterPro" id="IPR011123">
    <property type="entry name" value="Y_Y_Y"/>
</dbReference>
<dbReference type="Gene3D" id="2.130.10.10">
    <property type="entry name" value="YVTN repeat-like/Quinoprotein amine dehydrogenase"/>
    <property type="match status" value="2"/>
</dbReference>
<dbReference type="Gene3D" id="1.10.287.130">
    <property type="match status" value="1"/>
</dbReference>
<dbReference type="InterPro" id="IPR003661">
    <property type="entry name" value="HisK_dim/P_dom"/>
</dbReference>
<dbReference type="Proteomes" id="UP000243494">
    <property type="component" value="Unassembled WGS sequence"/>
</dbReference>
<dbReference type="RefSeq" id="WP_095405857.1">
    <property type="nucleotide sequence ID" value="NZ_NOJZ02000009.1"/>
</dbReference>
<dbReference type="GO" id="GO:0005886">
    <property type="term" value="C:plasma membrane"/>
    <property type="evidence" value="ECO:0007669"/>
    <property type="project" value="UniProtKB-SubCell"/>
</dbReference>
<dbReference type="PRINTS" id="PR00344">
    <property type="entry name" value="BCTRLSENSOR"/>
</dbReference>
<dbReference type="InterPro" id="IPR036890">
    <property type="entry name" value="HATPase_C_sf"/>
</dbReference>
<name>A0A371IT74_9FIRM</name>
<dbReference type="SMART" id="SM00387">
    <property type="entry name" value="HATPase_c"/>
    <property type="match status" value="1"/>
</dbReference>
<dbReference type="PROSITE" id="PS50109">
    <property type="entry name" value="HIS_KIN"/>
    <property type="match status" value="1"/>
</dbReference>
<evidence type="ECO:0000256" key="12">
    <source>
        <dbReference type="SAM" id="Coils"/>
    </source>
</evidence>
<feature type="coiled-coil region" evidence="12">
    <location>
        <begin position="789"/>
        <end position="824"/>
    </location>
</feature>
<evidence type="ECO:0000313" key="15">
    <source>
        <dbReference type="EMBL" id="RDY23680.1"/>
    </source>
</evidence>
<comment type="catalytic activity">
    <reaction evidence="1">
        <text>ATP + protein L-histidine = ADP + protein N-phospho-L-histidine.</text>
        <dbReference type="EC" id="2.7.13.3"/>
    </reaction>
</comment>
<feature type="domain" description="Histidine kinase" evidence="14">
    <location>
        <begin position="830"/>
        <end position="1052"/>
    </location>
</feature>
<comment type="subcellular location">
    <subcellularLocation>
        <location evidence="2">Cell membrane</location>
    </subcellularLocation>
</comment>
<dbReference type="InterPro" id="IPR015943">
    <property type="entry name" value="WD40/YVTN_repeat-like_dom_sf"/>
</dbReference>
<dbReference type="InterPro" id="IPR003594">
    <property type="entry name" value="HATPase_dom"/>
</dbReference>
<dbReference type="Pfam" id="PF00512">
    <property type="entry name" value="HisKA"/>
    <property type="match status" value="1"/>
</dbReference>
<evidence type="ECO:0000256" key="9">
    <source>
        <dbReference type="ARBA" id="ARBA00022840"/>
    </source>
</evidence>
<dbReference type="SUPFAM" id="SSF55874">
    <property type="entry name" value="ATPase domain of HSP90 chaperone/DNA topoisomerase II/histidine kinase"/>
    <property type="match status" value="1"/>
</dbReference>
<evidence type="ECO:0000256" key="1">
    <source>
        <dbReference type="ARBA" id="ARBA00000085"/>
    </source>
</evidence>
<evidence type="ECO:0000259" key="14">
    <source>
        <dbReference type="PROSITE" id="PS50109"/>
    </source>
</evidence>
<dbReference type="InterPro" id="IPR005467">
    <property type="entry name" value="His_kinase_dom"/>
</dbReference>
<evidence type="ECO:0000256" key="7">
    <source>
        <dbReference type="ARBA" id="ARBA00022741"/>
    </source>
</evidence>
<dbReference type="SUPFAM" id="SSF47384">
    <property type="entry name" value="Homodimeric domain of signal transducing histidine kinase"/>
    <property type="match status" value="1"/>
</dbReference>
<feature type="transmembrane region" description="Helical" evidence="13">
    <location>
        <begin position="765"/>
        <end position="784"/>
    </location>
</feature>
<dbReference type="SUPFAM" id="SSF63829">
    <property type="entry name" value="Calcium-dependent phosphotriesterase"/>
    <property type="match status" value="3"/>
</dbReference>
<evidence type="ECO:0000313" key="16">
    <source>
        <dbReference type="Proteomes" id="UP000243494"/>
    </source>
</evidence>
<dbReference type="PANTHER" id="PTHR43547">
    <property type="entry name" value="TWO-COMPONENT HISTIDINE KINASE"/>
    <property type="match status" value="1"/>
</dbReference>
<keyword evidence="16" id="KW-1185">Reference proteome</keyword>
<dbReference type="EMBL" id="NOJZ02000009">
    <property type="protein sequence ID" value="RDY23680.1"/>
    <property type="molecule type" value="Genomic_DNA"/>
</dbReference>
<dbReference type="PANTHER" id="PTHR43547:SF2">
    <property type="entry name" value="HYBRID SIGNAL TRANSDUCTION HISTIDINE KINASE C"/>
    <property type="match status" value="1"/>
</dbReference>
<evidence type="ECO:0000256" key="8">
    <source>
        <dbReference type="ARBA" id="ARBA00022777"/>
    </source>
</evidence>
<dbReference type="Gene3D" id="2.60.40.10">
    <property type="entry name" value="Immunoglobulins"/>
    <property type="match status" value="1"/>
</dbReference>
<dbReference type="FunFam" id="3.30.565.10:FF:000023">
    <property type="entry name" value="PAS domain-containing sensor histidine kinase"/>
    <property type="match status" value="1"/>
</dbReference>
<dbReference type="CDD" id="cd00082">
    <property type="entry name" value="HisKA"/>
    <property type="match status" value="1"/>
</dbReference>
<evidence type="ECO:0000256" key="5">
    <source>
        <dbReference type="ARBA" id="ARBA00022553"/>
    </source>
</evidence>
<keyword evidence="11 13" id="KW-0472">Membrane</keyword>
<evidence type="ECO:0000256" key="13">
    <source>
        <dbReference type="SAM" id="Phobius"/>
    </source>
</evidence>
<dbReference type="Pfam" id="PF02518">
    <property type="entry name" value="HATPase_c"/>
    <property type="match status" value="1"/>
</dbReference>
<dbReference type="InterPro" id="IPR004358">
    <property type="entry name" value="Sig_transdc_His_kin-like_C"/>
</dbReference>
<dbReference type="AlphaFoldDB" id="A0A371IT74"/>
<sequence length="1053" mass="120298">MINKIAIKIFIVFLFIFYNTYSIDAYDNIQFKNLTIENGLSQSSVETLIQDSKGYIWLGTNDGLNRYDGYNFKVYKHDEDNPNSIINNYIISIEEDKNGNIWVGTADGLSKINSKDDSITNYTNSKDKGNLSNSNICDISITKNGRVMIATLGGINVYDEKEDKFKKIFDDKNFLPSQVTYNIEEDEFGDFWIATSEGVCKLDSKTKKIHNFNEKGSKNYIENKVVYLIYNDHKGYIWVGTFKHGLEKINIKTNEVTSYTHKEGDNNSLPSDFVKDILKDRYGNVWVCTDKGFAKYKENGKFVVYEAEDYSHSLIDNNIFSIIEDRSGLIWIGTYKGISIFDPNNKIELYQHEKFDTNSLSGSSIHGIYEDEDKLTWVGTDDDGINLIDRSTEKVSCIDEKNGLSSGRINDILGKGDIIWVATDNGLNKINRKTKQIKVYNMKDGINYSNIRSIFLDSKGYLWIGTKNGINILNDKDDTIRDITPILTKNSIYDYNVKCIYEDSDGNYWLGMFVNGGLVKIDAKNKKIKSFKGKLSSNSIRTITEDNDGYIWVGTSYGLNRLSKSNNDIERYTRKEGLSSDTIYGILIDKHGNPWMSTNNGISKFDKKNKKFKNLNITDGLQGNEFNGGAYYKNKSGEFLFGGINGLNILNPEKIVIQDNCPKVQFDEFYIKGEKYKNIHNTELLYSENNISLKYFLPDYKNNKSVQYFYKMSSVDSKWNLTSNNEVIYTNLAPGKYKFQIFARNYNGSTSEISSVSFKIKTSPWLSPLAFIVYLIIAILLIYLNINKVKRLDNLVNKKTKQLREEMEKNKNLYEKVIKLEKNKNNYFVNLSHELRTPLNVISTTEQLIIELNKNKAGISKERISYHLGVMIKNTRRLLNLINNIIDTTKIEHGSYKLNIKQNDIVYIVEETALGLKDYIESKGIELIIDPEIEEKLIECDKYEIERCIVNLVSNAAKFTSIGGKIEVSIKELYEKVIIIVRDNGIGIDSKHQAVIFDRFNQVIDSNSESKGGSGLGLAITKQIVELHQGEISVKSELNKGSTFTIILPINQK</sequence>
<accession>A0A371IT74</accession>
<dbReference type="Gene3D" id="3.30.565.10">
    <property type="entry name" value="Histidine kinase-like ATPase, C-terminal domain"/>
    <property type="match status" value="1"/>
</dbReference>
<proteinExistence type="predicted"/>
<protein>
    <recommendedName>
        <fullName evidence="3">histidine kinase</fullName>
        <ecNumber evidence="3">2.7.13.3</ecNumber>
    </recommendedName>
</protein>
<keyword evidence="10" id="KW-0902">Two-component regulatory system</keyword>
<evidence type="ECO:0000256" key="2">
    <source>
        <dbReference type="ARBA" id="ARBA00004236"/>
    </source>
</evidence>
<reference evidence="15 16" key="1">
    <citation type="journal article" date="2017" name="Genome Announc.">
        <title>Draft Genome Sequence of Romboutsia maritimum sp. nov. Strain CCRI-22766(T), Isolated from Coastal Estuarine Mud.</title>
        <authorList>
            <person name="Maheux A.F."/>
            <person name="Boudreau D.K."/>
            <person name="Berube E."/>
            <person name="Boissinot M."/>
            <person name="Raymond F."/>
            <person name="Brodeur S."/>
            <person name="Corbeil J."/>
            <person name="Brightwell G."/>
            <person name="Broda D."/>
            <person name="Omar R.F."/>
            <person name="Bergeron M.G."/>
        </authorList>
    </citation>
    <scope>NUCLEOTIDE SEQUENCE [LARGE SCALE GENOMIC DNA]</scope>
    <source>
        <strain evidence="15 16">CCRI-22766</strain>
    </source>
</reference>
<evidence type="ECO:0000256" key="10">
    <source>
        <dbReference type="ARBA" id="ARBA00023012"/>
    </source>
</evidence>
<keyword evidence="12" id="KW-0175">Coiled coil</keyword>
<organism evidence="15 16">
    <name type="scientific">Romboutsia maritimum</name>
    <dbReference type="NCBI Taxonomy" id="2020948"/>
    <lineage>
        <taxon>Bacteria</taxon>
        <taxon>Bacillati</taxon>
        <taxon>Bacillota</taxon>
        <taxon>Clostridia</taxon>
        <taxon>Peptostreptococcales</taxon>
        <taxon>Peptostreptococcaceae</taxon>
        <taxon>Romboutsia</taxon>
    </lineage>
</organism>
<dbReference type="InterPro" id="IPR013783">
    <property type="entry name" value="Ig-like_fold"/>
</dbReference>
<comment type="caution">
    <text evidence="15">The sequence shown here is derived from an EMBL/GenBank/DDBJ whole genome shotgun (WGS) entry which is preliminary data.</text>
</comment>
<evidence type="ECO:0000256" key="6">
    <source>
        <dbReference type="ARBA" id="ARBA00022679"/>
    </source>
</evidence>
<dbReference type="Pfam" id="PF07494">
    <property type="entry name" value="Reg_prop"/>
    <property type="match status" value="8"/>
</dbReference>
<evidence type="ECO:0000256" key="11">
    <source>
        <dbReference type="ARBA" id="ARBA00023136"/>
    </source>
</evidence>
<dbReference type="Pfam" id="PF07495">
    <property type="entry name" value="Y_Y_Y"/>
    <property type="match status" value="1"/>
</dbReference>
<dbReference type="InterPro" id="IPR036097">
    <property type="entry name" value="HisK_dim/P_sf"/>
</dbReference>
<keyword evidence="13" id="KW-1133">Transmembrane helix</keyword>
<keyword evidence="8 15" id="KW-0418">Kinase</keyword>